<protein>
    <recommendedName>
        <fullName evidence="4 13">Error-prone DNA polymerase</fullName>
        <ecNumber evidence="3 13">2.7.7.7</ecNumber>
    </recommendedName>
</protein>
<dbReference type="InterPro" id="IPR004365">
    <property type="entry name" value="NA-bd_OB_tRNA"/>
</dbReference>
<accession>A0A255XZI0</accession>
<evidence type="ECO:0000313" key="16">
    <source>
        <dbReference type="Proteomes" id="UP000216361"/>
    </source>
</evidence>
<dbReference type="InterPro" id="IPR016195">
    <property type="entry name" value="Pol/histidinol_Pase-like"/>
</dbReference>
<dbReference type="GO" id="GO:0003887">
    <property type="term" value="F:DNA-directed DNA polymerase activity"/>
    <property type="evidence" value="ECO:0007669"/>
    <property type="project" value="UniProtKB-UniRule"/>
</dbReference>
<dbReference type="SMART" id="SM00481">
    <property type="entry name" value="POLIIIAc"/>
    <property type="match status" value="1"/>
</dbReference>
<evidence type="ECO:0000256" key="8">
    <source>
        <dbReference type="ARBA" id="ARBA00022705"/>
    </source>
</evidence>
<dbReference type="InterPro" id="IPR029460">
    <property type="entry name" value="DNAPol_HHH"/>
</dbReference>
<evidence type="ECO:0000256" key="7">
    <source>
        <dbReference type="ARBA" id="ARBA00022695"/>
    </source>
</evidence>
<dbReference type="EC" id="2.7.7.7" evidence="3 13"/>
<dbReference type="Gene3D" id="3.20.20.140">
    <property type="entry name" value="Metal-dependent hydrolases"/>
    <property type="match status" value="1"/>
</dbReference>
<dbReference type="Gene3D" id="1.10.150.870">
    <property type="match status" value="1"/>
</dbReference>
<dbReference type="RefSeq" id="WP_094406958.1">
    <property type="nucleotide sequence ID" value="NZ_BMJZ01000011.1"/>
</dbReference>
<evidence type="ECO:0000256" key="3">
    <source>
        <dbReference type="ARBA" id="ARBA00012417"/>
    </source>
</evidence>
<evidence type="ECO:0000256" key="4">
    <source>
        <dbReference type="ARBA" id="ARBA00017273"/>
    </source>
</evidence>
<dbReference type="HAMAP" id="MF_01902">
    <property type="entry name" value="DNApol_error_prone"/>
    <property type="match status" value="1"/>
</dbReference>
<comment type="similarity">
    <text evidence="2 13">Belongs to the DNA polymerase type-C family. DnaE2 subfamily.</text>
</comment>
<keyword evidence="8 13" id="KW-0235">DNA replication</keyword>
<comment type="function">
    <text evidence="13">DNA polymerase involved in damage-induced mutagenesis and translesion synthesis (TLS). It is not the major replicative DNA polymerase.</text>
</comment>
<evidence type="ECO:0000259" key="14">
    <source>
        <dbReference type="SMART" id="SM00481"/>
    </source>
</evidence>
<dbReference type="GO" id="GO:0006281">
    <property type="term" value="P:DNA repair"/>
    <property type="evidence" value="ECO:0007669"/>
    <property type="project" value="UniProtKB-UniRule"/>
</dbReference>
<reference evidence="15 16" key="1">
    <citation type="submission" date="2017-07" db="EMBL/GenBank/DDBJ databases">
        <title>Elstera cyanobacteriorum sp. nov., a novel bacterium isolated from cyanobacterial aggregates in a eutrophic lake.</title>
        <authorList>
            <person name="Cai H."/>
        </authorList>
    </citation>
    <scope>NUCLEOTIDE SEQUENCE [LARGE SCALE GENOMIC DNA]</scope>
    <source>
        <strain evidence="15 16">TH019</strain>
    </source>
</reference>
<evidence type="ECO:0000256" key="1">
    <source>
        <dbReference type="ARBA" id="ARBA00004496"/>
    </source>
</evidence>
<dbReference type="EMBL" id="NOXS01000020">
    <property type="protein sequence ID" value="OYQ21775.1"/>
    <property type="molecule type" value="Genomic_DNA"/>
</dbReference>
<keyword evidence="9 13" id="KW-0227">DNA damage</keyword>
<evidence type="ECO:0000256" key="6">
    <source>
        <dbReference type="ARBA" id="ARBA00022679"/>
    </source>
</evidence>
<dbReference type="PANTHER" id="PTHR32294:SF4">
    <property type="entry name" value="ERROR-PRONE DNA POLYMERASE"/>
    <property type="match status" value="1"/>
</dbReference>
<evidence type="ECO:0000256" key="2">
    <source>
        <dbReference type="ARBA" id="ARBA00007391"/>
    </source>
</evidence>
<dbReference type="GO" id="GO:0003676">
    <property type="term" value="F:nucleic acid binding"/>
    <property type="evidence" value="ECO:0007669"/>
    <property type="project" value="InterPro"/>
</dbReference>
<dbReference type="Pfam" id="PF01336">
    <property type="entry name" value="tRNA_anti-codon"/>
    <property type="match status" value="1"/>
</dbReference>
<dbReference type="InterPro" id="IPR023073">
    <property type="entry name" value="DnaE2"/>
</dbReference>
<evidence type="ECO:0000256" key="12">
    <source>
        <dbReference type="ARBA" id="ARBA00049244"/>
    </source>
</evidence>
<dbReference type="GO" id="GO:0008408">
    <property type="term" value="F:3'-5' exonuclease activity"/>
    <property type="evidence" value="ECO:0007669"/>
    <property type="project" value="InterPro"/>
</dbReference>
<dbReference type="InterPro" id="IPR003141">
    <property type="entry name" value="Pol/His_phosphatase_N"/>
</dbReference>
<dbReference type="InterPro" id="IPR011708">
    <property type="entry name" value="DNA_pol3_alpha_NTPase_dom"/>
</dbReference>
<dbReference type="InterPro" id="IPR040982">
    <property type="entry name" value="DNA_pol3_finger"/>
</dbReference>
<evidence type="ECO:0000313" key="15">
    <source>
        <dbReference type="EMBL" id="OYQ21775.1"/>
    </source>
</evidence>
<evidence type="ECO:0000256" key="5">
    <source>
        <dbReference type="ARBA" id="ARBA00022490"/>
    </source>
</evidence>
<name>A0A255XZI0_9PROT</name>
<evidence type="ECO:0000256" key="10">
    <source>
        <dbReference type="ARBA" id="ARBA00022932"/>
    </source>
</evidence>
<dbReference type="Pfam" id="PF17657">
    <property type="entry name" value="DNA_pol3_finger"/>
    <property type="match status" value="1"/>
</dbReference>
<keyword evidence="5 13" id="KW-0963">Cytoplasm</keyword>
<dbReference type="OrthoDB" id="9803237at2"/>
<sequence length="1072" mass="118472">MIAYAELQVTSNFSFLRGASHPWELVGTAAELGYTAIGLTDRNSLAGIVRAHVAARGKKIRFLPGCRLDLQDAPSLLVYPQDRAAYGRLCRLLTLGKRRAIKGECILWAEDLAGALTGHQVIALTETPIGMEWLGHLKAMTDPGALSLAASHLLTAEAEARLATTAAHAAAAGVPLIAVNDVHYHTPNRRRLQDVLTCIREGCRIEDAGFRLFPNAERHLKAPAAMAALFRDYPQALNRTCDIAEACRFSLDELHYEYPEEPIPAWLTPQTYLERLTFEKAAGRYPNGVPEKVEALLRKELDLIGKRDFARYFLTVNDIVEEANRRNILCQGRGSAANSAVCFVLGITAVDPADSEVLFDRFISEAREEPPDIDVDFEHERREEIIQYLYARYGRDRAGLAATLICYRGRSAIGEVGKVMGLSEDTTRALAGLVWGSYGSGVEDDQVRKAGFDPTEPRLAEALRLSAQIIGFPRHLSQHVGGFVLTRGLLEELVPIGNAAMADRTFIEWDKDDINALRIMKVDVLALGMLTCIRRAFDLLAERYGLPMTLATVPREDPEVYDMLCRADTLGVFQVESRAQMNMLPRLKPHCFYDLVIQVAIVRPGPIQGNMVHPFLKRRDGLEKPDYPPRRSPDGRLLTGENELKAVLNRTLGVPLFQEQAIRIAQVAAEFDAQEVNDLRYAMATFRRRGTIETLEKRMVERMVKRGYDRDFAQRCFDQIKGFGDYGFPESHAASFARLVYISSWLKCHFPAVFAAALLNSQPMGFYAPAQIVRDARQHGVEVRPPDVNSSDWNCTLEAAVGGWALRLGLRLIDGLGADSAERLVTARARGAFRSVEAVQHRAVLSRAQVEALANADAFGSLGLSRRRALWAAKALTAEAPLPLFAAAGEGALLFAEAEPILPPAPPEEAVIEDYRSLSLSLKDHPMSFLRNAYRTQGVLSSAEIAALPDGAPVMAAGLVLVRQRPGTAKGVVFITLEDETGIVNAVVWAKVMQEYRPVLMQSRLLLIRGKLQRSDAGAVPILHLVSDHLENRTNDLLALTGTTPTASSGYRPVLFRHPRDVQIIPKSRDFH</sequence>
<organism evidence="15 16">
    <name type="scientific">Elstera cyanobacteriorum</name>
    <dbReference type="NCBI Taxonomy" id="2022747"/>
    <lineage>
        <taxon>Bacteria</taxon>
        <taxon>Pseudomonadati</taxon>
        <taxon>Pseudomonadota</taxon>
        <taxon>Alphaproteobacteria</taxon>
        <taxon>Rhodospirillales</taxon>
        <taxon>Rhodospirillaceae</taxon>
        <taxon>Elstera</taxon>
    </lineage>
</organism>
<dbReference type="CDD" id="cd04485">
    <property type="entry name" value="DnaE_OBF"/>
    <property type="match status" value="1"/>
</dbReference>
<dbReference type="PANTHER" id="PTHR32294">
    <property type="entry name" value="DNA POLYMERASE III SUBUNIT ALPHA"/>
    <property type="match status" value="1"/>
</dbReference>
<dbReference type="InterPro" id="IPR004013">
    <property type="entry name" value="PHP_dom"/>
</dbReference>
<evidence type="ECO:0000256" key="13">
    <source>
        <dbReference type="HAMAP-Rule" id="MF_01902"/>
    </source>
</evidence>
<evidence type="ECO:0000256" key="9">
    <source>
        <dbReference type="ARBA" id="ARBA00022763"/>
    </source>
</evidence>
<dbReference type="InterPro" id="IPR004805">
    <property type="entry name" value="DnaE2/DnaE/PolC"/>
</dbReference>
<keyword evidence="6 13" id="KW-0808">Transferase</keyword>
<dbReference type="Proteomes" id="UP000216361">
    <property type="component" value="Unassembled WGS sequence"/>
</dbReference>
<dbReference type="Pfam" id="PF14579">
    <property type="entry name" value="HHH_6"/>
    <property type="match status" value="1"/>
</dbReference>
<dbReference type="GO" id="GO:0005737">
    <property type="term" value="C:cytoplasm"/>
    <property type="evidence" value="ECO:0007669"/>
    <property type="project" value="UniProtKB-SubCell"/>
</dbReference>
<keyword evidence="10 13" id="KW-0239">DNA-directed DNA polymerase</keyword>
<dbReference type="GO" id="GO:0006260">
    <property type="term" value="P:DNA replication"/>
    <property type="evidence" value="ECO:0007669"/>
    <property type="project" value="UniProtKB-KW"/>
</dbReference>
<comment type="subcellular location">
    <subcellularLocation>
        <location evidence="1 13">Cytoplasm</location>
    </subcellularLocation>
</comment>
<dbReference type="NCBIfam" id="TIGR00594">
    <property type="entry name" value="polc"/>
    <property type="match status" value="1"/>
</dbReference>
<dbReference type="SUPFAM" id="SSF89550">
    <property type="entry name" value="PHP domain-like"/>
    <property type="match status" value="1"/>
</dbReference>
<keyword evidence="16" id="KW-1185">Reference proteome</keyword>
<comment type="caution">
    <text evidence="15">The sequence shown here is derived from an EMBL/GenBank/DDBJ whole genome shotgun (WGS) entry which is preliminary data.</text>
</comment>
<feature type="domain" description="Polymerase/histidinol phosphatase N-terminal" evidence="14">
    <location>
        <begin position="5"/>
        <end position="72"/>
    </location>
</feature>
<gene>
    <name evidence="13" type="primary">dnaE2</name>
    <name evidence="15" type="ORF">CHR90_01350</name>
</gene>
<proteinExistence type="inferred from homology"/>
<keyword evidence="7 13" id="KW-0548">Nucleotidyltransferase</keyword>
<dbReference type="AlphaFoldDB" id="A0A255XZI0"/>
<dbReference type="CDD" id="cd07434">
    <property type="entry name" value="PHP_PolIIIA_DnaE2"/>
    <property type="match status" value="1"/>
</dbReference>
<dbReference type="NCBIfam" id="NF004225">
    <property type="entry name" value="PRK05672.1"/>
    <property type="match status" value="1"/>
</dbReference>
<evidence type="ECO:0000256" key="11">
    <source>
        <dbReference type="ARBA" id="ARBA00023204"/>
    </source>
</evidence>
<dbReference type="Pfam" id="PF07733">
    <property type="entry name" value="DNA_pol3_alpha"/>
    <property type="match status" value="1"/>
</dbReference>
<keyword evidence="11 13" id="KW-0234">DNA repair</keyword>
<dbReference type="Pfam" id="PF02811">
    <property type="entry name" value="PHP"/>
    <property type="match status" value="1"/>
</dbReference>
<comment type="catalytic activity">
    <reaction evidence="12 13">
        <text>DNA(n) + a 2'-deoxyribonucleoside 5'-triphosphate = DNA(n+1) + diphosphate</text>
        <dbReference type="Rhea" id="RHEA:22508"/>
        <dbReference type="Rhea" id="RHEA-COMP:17339"/>
        <dbReference type="Rhea" id="RHEA-COMP:17340"/>
        <dbReference type="ChEBI" id="CHEBI:33019"/>
        <dbReference type="ChEBI" id="CHEBI:61560"/>
        <dbReference type="ChEBI" id="CHEBI:173112"/>
        <dbReference type="EC" id="2.7.7.7"/>
    </reaction>
</comment>